<dbReference type="AlphaFoldDB" id="A0A7C4XVJ2"/>
<dbReference type="EMBL" id="DSRT01000174">
    <property type="protein sequence ID" value="HGW29902.1"/>
    <property type="molecule type" value="Genomic_DNA"/>
</dbReference>
<proteinExistence type="predicted"/>
<sequence>MRSECILVVNHTKNNIENYIGGNTLLEMGFAFVNKKPIFLLNPIPELNYSPEIIGMKPAILNGDLTILREFAHTRH</sequence>
<protein>
    <submittedName>
        <fullName evidence="1">Uncharacterized protein</fullName>
    </submittedName>
</protein>
<reference evidence="1" key="1">
    <citation type="journal article" date="2020" name="mSystems">
        <title>Genome- and Community-Level Interaction Insights into Carbon Utilization and Element Cycling Functions of Hydrothermarchaeota in Hydrothermal Sediment.</title>
        <authorList>
            <person name="Zhou Z."/>
            <person name="Liu Y."/>
            <person name="Xu W."/>
            <person name="Pan J."/>
            <person name="Luo Z.H."/>
            <person name="Li M."/>
        </authorList>
    </citation>
    <scope>NUCLEOTIDE SEQUENCE [LARGE SCALE GENOMIC DNA]</scope>
    <source>
        <strain evidence="1">SpSt-417</strain>
    </source>
</reference>
<organism evidence="1">
    <name type="scientific">candidate division WWE3 bacterium</name>
    <dbReference type="NCBI Taxonomy" id="2053526"/>
    <lineage>
        <taxon>Bacteria</taxon>
        <taxon>Katanobacteria</taxon>
    </lineage>
</organism>
<evidence type="ECO:0000313" key="1">
    <source>
        <dbReference type="EMBL" id="HGW29902.1"/>
    </source>
</evidence>
<accession>A0A7C4XVJ2</accession>
<comment type="caution">
    <text evidence="1">The sequence shown here is derived from an EMBL/GenBank/DDBJ whole genome shotgun (WGS) entry which is preliminary data.</text>
</comment>
<gene>
    <name evidence="1" type="ORF">ENR63_03210</name>
</gene>
<name>A0A7C4XVJ2_UNCKA</name>